<proteinExistence type="predicted"/>
<dbReference type="SUPFAM" id="SSF52317">
    <property type="entry name" value="Class I glutamine amidotransferase-like"/>
    <property type="match status" value="1"/>
</dbReference>
<dbReference type="GO" id="GO:0005524">
    <property type="term" value="F:ATP binding"/>
    <property type="evidence" value="ECO:0007669"/>
    <property type="project" value="UniProtKB-KW"/>
</dbReference>
<evidence type="ECO:0000256" key="7">
    <source>
        <dbReference type="ARBA" id="ARBA00022962"/>
    </source>
</evidence>
<keyword evidence="3" id="KW-0547">Nucleotide-binding</keyword>
<dbReference type="InterPro" id="IPR029062">
    <property type="entry name" value="Class_I_gatase-like"/>
</dbReference>
<dbReference type="PROSITE" id="PS51273">
    <property type="entry name" value="GATASE_TYPE_1"/>
    <property type="match status" value="1"/>
</dbReference>
<dbReference type="AlphaFoldDB" id="A0A2W4ZYB9"/>
<keyword evidence="7" id="KW-0315">Glutamine amidotransferase</keyword>
<keyword evidence="5" id="KW-0378">Hydrolase</keyword>
<dbReference type="Proteomes" id="UP000249557">
    <property type="component" value="Unassembled WGS sequence"/>
</dbReference>
<reference evidence="8 9" key="1">
    <citation type="submission" date="2017-08" db="EMBL/GenBank/DDBJ databases">
        <title>Infants hospitalized years apart are colonized by the same room-sourced microbial strains.</title>
        <authorList>
            <person name="Brooks B."/>
            <person name="Olm M.R."/>
            <person name="Firek B.A."/>
            <person name="Baker R."/>
            <person name="Thomas B.C."/>
            <person name="Morowitz M.J."/>
            <person name="Banfield J.F."/>
        </authorList>
    </citation>
    <scope>NUCLEOTIDE SEQUENCE [LARGE SCALE GENOMIC DNA]</scope>
    <source>
        <strain evidence="8">S2_018_000_R2_104</strain>
    </source>
</reference>
<evidence type="ECO:0000256" key="4">
    <source>
        <dbReference type="ARBA" id="ARBA00022755"/>
    </source>
</evidence>
<dbReference type="InterPro" id="IPR010075">
    <property type="entry name" value="PRibForGlyAmidine_synth_PurQ"/>
</dbReference>
<dbReference type="GO" id="GO:0005737">
    <property type="term" value="C:cytoplasm"/>
    <property type="evidence" value="ECO:0007669"/>
    <property type="project" value="TreeGrafter"/>
</dbReference>
<dbReference type="PANTHER" id="PTHR10099:SF1">
    <property type="entry name" value="PHOSPHORIBOSYLFORMYLGLYCINAMIDINE SYNTHASE"/>
    <property type="match status" value="1"/>
</dbReference>
<dbReference type="Gene3D" id="3.40.50.880">
    <property type="match status" value="1"/>
</dbReference>
<dbReference type="CDD" id="cd01740">
    <property type="entry name" value="GATase1_FGAR_AT"/>
    <property type="match status" value="1"/>
</dbReference>
<name>A0A2W4ZYB9_9BACT</name>
<dbReference type="EMBL" id="QFNK01000065">
    <property type="protein sequence ID" value="PZO87273.1"/>
    <property type="molecule type" value="Genomic_DNA"/>
</dbReference>
<accession>A0A2W4ZYB9</accession>
<keyword evidence="2" id="KW-0436">Ligase</keyword>
<dbReference type="GO" id="GO:0006189">
    <property type="term" value="P:'de novo' IMP biosynthetic process"/>
    <property type="evidence" value="ECO:0007669"/>
    <property type="project" value="InterPro"/>
</dbReference>
<evidence type="ECO:0000256" key="6">
    <source>
        <dbReference type="ARBA" id="ARBA00022840"/>
    </source>
</evidence>
<evidence type="ECO:0000256" key="3">
    <source>
        <dbReference type="ARBA" id="ARBA00022741"/>
    </source>
</evidence>
<comment type="caution">
    <text evidence="8">The sequence shown here is derived from an EMBL/GenBank/DDBJ whole genome shotgun (WGS) entry which is preliminary data.</text>
</comment>
<keyword evidence="4" id="KW-0658">Purine biosynthesis</keyword>
<evidence type="ECO:0000313" key="8">
    <source>
        <dbReference type="EMBL" id="PZO87273.1"/>
    </source>
</evidence>
<dbReference type="GO" id="GO:0016787">
    <property type="term" value="F:hydrolase activity"/>
    <property type="evidence" value="ECO:0007669"/>
    <property type="project" value="UniProtKB-KW"/>
</dbReference>
<dbReference type="GO" id="GO:0004642">
    <property type="term" value="F:phosphoribosylformylglycinamidine synthase activity"/>
    <property type="evidence" value="ECO:0007669"/>
    <property type="project" value="InterPro"/>
</dbReference>
<dbReference type="PIRSF" id="PIRSF001586">
    <property type="entry name" value="FGAM_synth_I"/>
    <property type="match status" value="1"/>
</dbReference>
<evidence type="ECO:0000313" key="9">
    <source>
        <dbReference type="Proteomes" id="UP000249557"/>
    </source>
</evidence>
<gene>
    <name evidence="8" type="ORF">DI626_04350</name>
</gene>
<keyword evidence="6" id="KW-0067">ATP-binding</keyword>
<organism evidence="8 9">
    <name type="scientific">Micavibrio aeruginosavorus</name>
    <dbReference type="NCBI Taxonomy" id="349221"/>
    <lineage>
        <taxon>Bacteria</taxon>
        <taxon>Pseudomonadati</taxon>
        <taxon>Bdellovibrionota</taxon>
        <taxon>Bdellovibrionia</taxon>
        <taxon>Bdellovibrionales</taxon>
        <taxon>Pseudobdellovibrionaceae</taxon>
        <taxon>Micavibrio</taxon>
    </lineage>
</organism>
<dbReference type="PANTHER" id="PTHR10099">
    <property type="entry name" value="PHOSPHORIBOSYLFORMYLGLYCINAMIDINE SYNTHASE"/>
    <property type="match status" value="1"/>
</dbReference>
<sequence length="275" mass="30196">MTAKSLVLTGYGINSEEETSFAFEQAGFQSTIRHINDLAANPGELNDVQVLCVPGGFSYGDDTGSGNAFAQKMRLTLWDHLQKFVGRDTLTLGICNGCQILANLGLAPAIDKKYGERFVAVTHNLTARYQCRWVDIAVQDTNSPWLTKGTKLHVPVAHGEGRFMMADETLKTLNDMKQVALRFVKPDGARADGQFPFNPNGATDDIAGITDPTGRVLALMPHPERGMFTWQRDDYAQLKEKALREGKQLPEAADGLQVFQNAADYFGVKSVQKIA</sequence>
<evidence type="ECO:0000256" key="1">
    <source>
        <dbReference type="ARBA" id="ARBA00022490"/>
    </source>
</evidence>
<keyword evidence="1" id="KW-0963">Cytoplasm</keyword>
<evidence type="ECO:0000256" key="2">
    <source>
        <dbReference type="ARBA" id="ARBA00022598"/>
    </source>
</evidence>
<dbReference type="SMART" id="SM01211">
    <property type="entry name" value="GATase_5"/>
    <property type="match status" value="1"/>
</dbReference>
<protein>
    <submittedName>
        <fullName evidence="8">Phosphoribosylformylglycinamidine synthase</fullName>
    </submittedName>
</protein>
<evidence type="ECO:0000256" key="5">
    <source>
        <dbReference type="ARBA" id="ARBA00022801"/>
    </source>
</evidence>
<dbReference type="Pfam" id="PF13507">
    <property type="entry name" value="GATase_5"/>
    <property type="match status" value="1"/>
</dbReference>